<evidence type="ECO:0000256" key="13">
    <source>
        <dbReference type="SAM" id="MobiDB-lite"/>
    </source>
</evidence>
<feature type="region of interest" description="Disordered" evidence="13">
    <location>
        <begin position="513"/>
        <end position="565"/>
    </location>
</feature>
<keyword evidence="5" id="KW-0808">Transferase</keyword>
<gene>
    <name evidence="15" type="ORF">DDE83_007320</name>
</gene>
<dbReference type="GO" id="GO:0005777">
    <property type="term" value="C:peroxisome"/>
    <property type="evidence" value="ECO:0007669"/>
    <property type="project" value="UniProtKB-SubCell"/>
</dbReference>
<keyword evidence="7" id="KW-0809">Transit peptide</keyword>
<dbReference type="InterPro" id="IPR020617">
    <property type="entry name" value="Thiolase_C"/>
</dbReference>
<dbReference type="Gene3D" id="3.40.50.1240">
    <property type="entry name" value="Phosphoglycerate mutase-like"/>
    <property type="match status" value="2"/>
</dbReference>
<feature type="compositionally biased region" description="Basic and acidic residues" evidence="13">
    <location>
        <begin position="953"/>
        <end position="963"/>
    </location>
</feature>
<organism evidence="15 16">
    <name type="scientific">Stemphylium lycopersici</name>
    <name type="common">Tomato gray leaf spot disease fungus</name>
    <name type="synonym">Thyrospora lycopersici</name>
    <dbReference type="NCBI Taxonomy" id="183478"/>
    <lineage>
        <taxon>Eukaryota</taxon>
        <taxon>Fungi</taxon>
        <taxon>Dikarya</taxon>
        <taxon>Ascomycota</taxon>
        <taxon>Pezizomycotina</taxon>
        <taxon>Dothideomycetes</taxon>
        <taxon>Pleosporomycetidae</taxon>
        <taxon>Pleosporales</taxon>
        <taxon>Pleosporineae</taxon>
        <taxon>Pleosporaceae</taxon>
        <taxon>Stemphylium</taxon>
    </lineage>
</organism>
<feature type="compositionally biased region" description="Low complexity" evidence="13">
    <location>
        <begin position="861"/>
        <end position="892"/>
    </location>
</feature>
<feature type="compositionally biased region" description="Polar residues" evidence="13">
    <location>
        <begin position="513"/>
        <end position="522"/>
    </location>
</feature>
<dbReference type="GO" id="GO:0006635">
    <property type="term" value="P:fatty acid beta-oxidation"/>
    <property type="evidence" value="ECO:0007669"/>
    <property type="project" value="TreeGrafter"/>
</dbReference>
<feature type="region of interest" description="Disordered" evidence="13">
    <location>
        <begin position="340"/>
        <end position="360"/>
    </location>
</feature>
<feature type="compositionally biased region" description="Low complexity" evidence="13">
    <location>
        <begin position="816"/>
        <end position="829"/>
    </location>
</feature>
<comment type="catalytic activity">
    <reaction evidence="12">
        <text>an acyl-CoA + acetyl-CoA = a 3-oxoacyl-CoA + CoA</text>
        <dbReference type="Rhea" id="RHEA:21564"/>
        <dbReference type="ChEBI" id="CHEBI:57287"/>
        <dbReference type="ChEBI" id="CHEBI:57288"/>
        <dbReference type="ChEBI" id="CHEBI:58342"/>
        <dbReference type="ChEBI" id="CHEBI:90726"/>
        <dbReference type="EC" id="2.3.1.16"/>
    </reaction>
</comment>
<dbReference type="InterPro" id="IPR016039">
    <property type="entry name" value="Thiolase-like"/>
</dbReference>
<feature type="region of interest" description="Disordered" evidence="13">
    <location>
        <begin position="586"/>
        <end position="610"/>
    </location>
</feature>
<feature type="compositionally biased region" description="Low complexity" evidence="13">
    <location>
        <begin position="434"/>
        <end position="445"/>
    </location>
</feature>
<evidence type="ECO:0000256" key="7">
    <source>
        <dbReference type="ARBA" id="ARBA00022946"/>
    </source>
</evidence>
<dbReference type="EC" id="2.3.1.16" evidence="11"/>
<protein>
    <recommendedName>
        <fullName evidence="11">acetyl-CoA C-acyltransferase</fullName>
        <ecNumber evidence="11">2.3.1.16</ecNumber>
    </recommendedName>
</protein>
<dbReference type="Pfam" id="PF00596">
    <property type="entry name" value="Aldolase_II"/>
    <property type="match status" value="1"/>
</dbReference>
<evidence type="ECO:0000256" key="9">
    <source>
        <dbReference type="ARBA" id="ARBA00023140"/>
    </source>
</evidence>
<evidence type="ECO:0000256" key="6">
    <source>
        <dbReference type="ARBA" id="ARBA00022832"/>
    </source>
</evidence>
<dbReference type="EMBL" id="QGDH01000130">
    <property type="protein sequence ID" value="RAR05576.1"/>
    <property type="molecule type" value="Genomic_DNA"/>
</dbReference>
<dbReference type="InterPro" id="IPR020613">
    <property type="entry name" value="Thiolase_CS"/>
</dbReference>
<dbReference type="CDD" id="cd13214">
    <property type="entry name" value="PH-GRAM_WBP2"/>
    <property type="match status" value="1"/>
</dbReference>
<sequence>MSPPSATGPQTGDETKANTVAPNEPGLNQKDGKQEMLKFPRPPKFDDPYKERAYLKGRLAAAFRIFGKYGFDEGVAGHITLRDPVDPTTFWVNPFGVAFSMIKSSDLILVNAKGEVIDGGECRLLNTAAYMIHHAVHSARPDVVAAAHSHSIYGRTFCALGRKLDTITQDSCAFHNDHVIYESFNGIVLAEEEGKNIAKCLGDKKAALLQNHGLLTVGKSVEEAVFWFVSMEKCCHAQLMADAAAAGRGGETVKITDEDAVYTHKAVGSSLAGWFSAKPMFDVIHKETNGDYLEHGARLDAADKSWHLSSPTPYDPPLTYGGWSQAKALGQRIAALLHERDSQQAEAAKASPSNDPAHVDLTKLDISKESRPRKRKRKIIIHSSPFLRCVQTSTAVAAGISQYQSPAAPELSIPTPSREQDGLLGSSSPKPPRTKSTSTSTQPRTFEPLADPNLEILPRPHTGPEKILLRVDAFLGEWLSPEYYADITAPPNSTMMVAGAKADLLRRGDYIQEQPNPNSSKGNFPGGWMGNKAAASATPSAGRGASPAMGSLAQSAPLRERSSSYAGPLGLQKTISREAVSPLVAPTSVHTPVPTSASSRLYEPPHPSYSVSPADPIPRGYVAHAQEACVKVDFQWDSMRPPQDWGDGGEYGDEWSTMHKRFRRGLAGMMQWYRTHGTTPPKNQFPGFMFREPLRLTPPPMSHTKSDPFPNFSHDLAGDDDEEEELVLVLVTHGAGCNALIGAMTNQPVLMDIGLASLSMAVRRDEPRKTSAPTTLHARRLSVADPGMSDTFEMKVSASVDHLRPGVDPSKPPSAQPQAQSPAIMSSPSLDYRRRFTGSSNASTPSETPFSLGDPYRTWNSSMSSMRRTMSSGSNSRFMQSTTSGTASPSGGLWSGTSTPVGEADVVPTIANSQSQPKSHSISTPKISSTRSDNKSMPQVDGAVDTSNCLTKLDSREAREVGDRSTPLISAPTRKQSAPNASGLWGAKAPSRSSSGLWGPPKLDDVTEKTMKKAKSNRKTSWVMLADDGGYTPLPGEQTLYQSPPRTTLSLQTSHRHHPSESYSQQCKSGVVFLTNRRMIYLPVTPTPQLQSFAVPILNVSDSRVTAPWFGANKWEAIIQPVQGGGIPPQHAELDLVMEFKEGGAFDFASIFERLKERLRQAVEVARESGGGVQDGSRGVGGVNMNNVHLEDLPAYEESRQHARVPDPLPSPPMDSSAGGGMGAGGPVVAAPEPSSPQASSPLSSPRTQDHFEPPSDPPPGYEEVQRSTSDFNMANQAPSKVQERLTQVEGHLIGGSGSPGASGSKGKKALLEKNPDDIVVTCALRTAITKGGKGGFKDTQASDLLHGAYKALIERSGIDPNLVEDIAVGAVLAPGGGATEFRAAALAAGFPTTAATKSLNRQCSSGLQACVDIANAIKSGMIEVGIGAGAESMSTQYGPGAVSEFSELLENHKEAANCKVPMGVLSEQMAKAKGIARTDQDAFAASSFQKAVEAQKQGLFDEEIAPLTVKWTNPKTEKEETITVNKDDGVRQGITAESLSKIRPAFSKDGSIHAGNASQISDGAAAVLLMKRSTAQRLGQKIMGKFVQASIVGVPPLMMGVGPAAAIPVVLDKTGLNKDDVDIYEINEAFASQCLYCINELGLDKNKVNPKGGAIAFGHPLGVTGARQVSTLLTELRRTKTSIGVTSMCVGTGMGMAAVWVAE</sequence>
<dbReference type="SUPFAM" id="SSF50729">
    <property type="entry name" value="PH domain-like"/>
    <property type="match status" value="1"/>
</dbReference>
<dbReference type="InterPro" id="IPR029033">
    <property type="entry name" value="His_PPase_superfam"/>
</dbReference>
<comment type="caution">
    <text evidence="15">The sequence shown here is derived from an EMBL/GenBank/DDBJ whole genome shotgun (WGS) entry which is preliminary data.</text>
</comment>
<feature type="compositionally biased region" description="Polar residues" evidence="13">
    <location>
        <begin position="1"/>
        <end position="21"/>
    </location>
</feature>
<proteinExistence type="inferred from homology"/>
<dbReference type="FunFam" id="3.40.225.10:FF:000009">
    <property type="entry name" value="Class II aldolase/adducin N-terminal"/>
    <property type="match status" value="1"/>
</dbReference>
<feature type="compositionally biased region" description="Polar residues" evidence="13">
    <location>
        <begin position="910"/>
        <end position="937"/>
    </location>
</feature>
<keyword evidence="8" id="KW-0443">Lipid metabolism</keyword>
<feature type="domain" description="Class II aldolase/adducin N-terminal" evidence="14">
    <location>
        <begin position="57"/>
        <end position="239"/>
    </location>
</feature>
<evidence type="ECO:0000256" key="8">
    <source>
        <dbReference type="ARBA" id="ARBA00023098"/>
    </source>
</evidence>
<dbReference type="PROSITE" id="PS00099">
    <property type="entry name" value="THIOLASE_3"/>
    <property type="match status" value="1"/>
</dbReference>
<keyword evidence="9" id="KW-0576">Peroxisome</keyword>
<evidence type="ECO:0000256" key="10">
    <source>
        <dbReference type="ARBA" id="ARBA00023315"/>
    </source>
</evidence>
<keyword evidence="16" id="KW-1185">Reference proteome</keyword>
<evidence type="ECO:0000259" key="14">
    <source>
        <dbReference type="SMART" id="SM01007"/>
    </source>
</evidence>
<comment type="similarity">
    <text evidence="4">Belongs to the thiolase-like superfamily. Thiolase family.</text>
</comment>
<comment type="pathway">
    <text evidence="3">Lipid metabolism; fatty acid metabolism.</text>
</comment>
<dbReference type="NCBIfam" id="NF004855">
    <property type="entry name" value="PRK06208.1"/>
    <property type="match status" value="1"/>
</dbReference>
<evidence type="ECO:0000256" key="11">
    <source>
        <dbReference type="ARBA" id="ARBA00024073"/>
    </source>
</evidence>
<dbReference type="InterPro" id="IPR050215">
    <property type="entry name" value="Thiolase-like_sf_Thiolase"/>
</dbReference>
<feature type="compositionally biased region" description="Low complexity" evidence="13">
    <location>
        <begin position="1227"/>
        <end position="1246"/>
    </location>
</feature>
<dbReference type="PANTHER" id="PTHR43853:SF8">
    <property type="entry name" value="3-KETOACYL-COA THIOLASE, PEROXISOMAL"/>
    <property type="match status" value="1"/>
</dbReference>
<evidence type="ECO:0000256" key="12">
    <source>
        <dbReference type="ARBA" id="ARBA00047605"/>
    </source>
</evidence>
<dbReference type="SUPFAM" id="SSF53254">
    <property type="entry name" value="Phosphoglycerate mutase-like"/>
    <property type="match status" value="1"/>
</dbReference>
<feature type="region of interest" description="Disordered" evidence="13">
    <location>
        <begin position="1197"/>
        <end position="1266"/>
    </location>
</feature>
<feature type="region of interest" description="Disordered" evidence="13">
    <location>
        <begin position="406"/>
        <end position="458"/>
    </location>
</feature>
<dbReference type="Gene3D" id="3.40.225.10">
    <property type="entry name" value="Class II aldolase/adducin N-terminal domain"/>
    <property type="match status" value="1"/>
</dbReference>
<evidence type="ECO:0000256" key="5">
    <source>
        <dbReference type="ARBA" id="ARBA00022679"/>
    </source>
</evidence>
<reference evidence="16" key="1">
    <citation type="submission" date="2018-05" db="EMBL/GenBank/DDBJ databases">
        <title>Draft genome sequence of Stemphylium lycopersici strain CIDEFI 213.</title>
        <authorList>
            <person name="Medina R."/>
            <person name="Franco M.E.E."/>
            <person name="Lucentini C.G."/>
            <person name="Saparrat M.C.N."/>
            <person name="Balatti P.A."/>
        </authorList>
    </citation>
    <scope>NUCLEOTIDE SEQUENCE [LARGE SCALE GENOMIC DNA]</scope>
    <source>
        <strain evidence="16">CIDEFI 213</strain>
    </source>
</reference>
<name>A0A364MX99_STELY</name>
<dbReference type="Gene3D" id="3.40.47.10">
    <property type="match status" value="2"/>
</dbReference>
<keyword evidence="6" id="KW-0276">Fatty acid metabolism</keyword>
<evidence type="ECO:0000256" key="2">
    <source>
        <dbReference type="ARBA" id="ARBA00004275"/>
    </source>
</evidence>
<dbReference type="InterPro" id="IPR036409">
    <property type="entry name" value="Aldolase_II/adducin_N_sf"/>
</dbReference>
<dbReference type="SUPFAM" id="SSF53901">
    <property type="entry name" value="Thiolase-like"/>
    <property type="match status" value="2"/>
</dbReference>
<dbReference type="NCBIfam" id="TIGR01930">
    <property type="entry name" value="AcCoA-C-Actrans"/>
    <property type="match status" value="1"/>
</dbReference>
<evidence type="ECO:0000313" key="16">
    <source>
        <dbReference type="Proteomes" id="UP000249619"/>
    </source>
</evidence>
<comment type="subcellular location">
    <subcellularLocation>
        <location evidence="2">Peroxisome</location>
    </subcellularLocation>
</comment>
<keyword evidence="10" id="KW-0012">Acyltransferase</keyword>
<feature type="compositionally biased region" description="Polar residues" evidence="13">
    <location>
        <begin position="588"/>
        <end position="599"/>
    </location>
</feature>
<dbReference type="SMART" id="SM01007">
    <property type="entry name" value="Aldolase_II"/>
    <property type="match status" value="1"/>
</dbReference>
<evidence type="ECO:0000256" key="3">
    <source>
        <dbReference type="ARBA" id="ARBA00004872"/>
    </source>
</evidence>
<dbReference type="CDD" id="cd00751">
    <property type="entry name" value="thiolase"/>
    <property type="match status" value="1"/>
</dbReference>
<dbReference type="PANTHER" id="PTHR43853">
    <property type="entry name" value="3-KETOACYL-COA THIOLASE, PEROXISOMAL"/>
    <property type="match status" value="1"/>
</dbReference>
<comment type="cofactor">
    <cofactor evidence="1">
        <name>K(+)</name>
        <dbReference type="ChEBI" id="CHEBI:29103"/>
    </cofactor>
</comment>
<dbReference type="STRING" id="183478.A0A364MX99"/>
<dbReference type="SUPFAM" id="SSF53639">
    <property type="entry name" value="AraD/HMP-PK domain-like"/>
    <property type="match status" value="1"/>
</dbReference>
<dbReference type="PROSITE" id="PS00737">
    <property type="entry name" value="THIOLASE_2"/>
    <property type="match status" value="1"/>
</dbReference>
<dbReference type="InterPro" id="IPR020616">
    <property type="entry name" value="Thiolase_N"/>
</dbReference>
<dbReference type="OrthoDB" id="3898179at2759"/>
<feature type="region of interest" description="Disordered" evidence="13">
    <location>
        <begin position="802"/>
        <end position="1004"/>
    </location>
</feature>
<feature type="compositionally biased region" description="Polar residues" evidence="13">
    <location>
        <begin position="837"/>
        <end position="849"/>
    </location>
</feature>
<dbReference type="InterPro" id="IPR002155">
    <property type="entry name" value="Thiolase"/>
</dbReference>
<dbReference type="GO" id="GO:0003988">
    <property type="term" value="F:acetyl-CoA C-acyltransferase activity"/>
    <property type="evidence" value="ECO:0007669"/>
    <property type="project" value="UniProtKB-EC"/>
</dbReference>
<dbReference type="GO" id="GO:0010124">
    <property type="term" value="P:phenylacetate catabolic process"/>
    <property type="evidence" value="ECO:0007669"/>
    <property type="project" value="TreeGrafter"/>
</dbReference>
<feature type="compositionally biased region" description="Basic and acidic residues" evidence="13">
    <location>
        <begin position="30"/>
        <end position="42"/>
    </location>
</feature>
<evidence type="ECO:0000313" key="15">
    <source>
        <dbReference type="EMBL" id="RAR05576.1"/>
    </source>
</evidence>
<dbReference type="InterPro" id="IPR020610">
    <property type="entry name" value="Thiolase_AS"/>
</dbReference>
<dbReference type="Proteomes" id="UP000249619">
    <property type="component" value="Unassembled WGS sequence"/>
</dbReference>
<evidence type="ECO:0000256" key="4">
    <source>
        <dbReference type="ARBA" id="ARBA00010982"/>
    </source>
</evidence>
<feature type="region of interest" description="Disordered" evidence="13">
    <location>
        <begin position="1"/>
        <end position="42"/>
    </location>
</feature>
<evidence type="ECO:0000256" key="1">
    <source>
        <dbReference type="ARBA" id="ARBA00001958"/>
    </source>
</evidence>
<dbReference type="Pfam" id="PF02803">
    <property type="entry name" value="Thiolase_C"/>
    <property type="match status" value="1"/>
</dbReference>
<dbReference type="InterPro" id="IPR001303">
    <property type="entry name" value="Aldolase_II/adducin_N"/>
</dbReference>
<accession>A0A364MX99</accession>
<dbReference type="Pfam" id="PF00108">
    <property type="entry name" value="Thiolase_N"/>
    <property type="match status" value="1"/>
</dbReference>